<feature type="binding site" evidence="13">
    <location>
        <position position="919"/>
    </location>
    <ligand>
        <name>ATP</name>
        <dbReference type="ChEBI" id="CHEBI:30616"/>
    </ligand>
</feature>
<reference evidence="18" key="1">
    <citation type="journal article" date="2017" name="Cell">
        <title>Insights into land plant evolution garnered from the Marchantia polymorpha genome.</title>
        <authorList>
            <person name="Bowman J.L."/>
            <person name="Kohchi T."/>
            <person name="Yamato K.T."/>
            <person name="Jenkins J."/>
            <person name="Shu S."/>
            <person name="Ishizaki K."/>
            <person name="Yamaoka S."/>
            <person name="Nishihama R."/>
            <person name="Nakamura Y."/>
            <person name="Berger F."/>
            <person name="Adam C."/>
            <person name="Aki S.S."/>
            <person name="Althoff F."/>
            <person name="Araki T."/>
            <person name="Arteaga-Vazquez M.A."/>
            <person name="Balasubrmanian S."/>
            <person name="Barry K."/>
            <person name="Bauer D."/>
            <person name="Boehm C.R."/>
            <person name="Briginshaw L."/>
            <person name="Caballero-Perez J."/>
            <person name="Catarino B."/>
            <person name="Chen F."/>
            <person name="Chiyoda S."/>
            <person name="Chovatia M."/>
            <person name="Davies K.M."/>
            <person name="Delmans M."/>
            <person name="Demura T."/>
            <person name="Dierschke T."/>
            <person name="Dolan L."/>
            <person name="Dorantes-Acosta A.E."/>
            <person name="Eklund D.M."/>
            <person name="Florent S.N."/>
            <person name="Flores-Sandoval E."/>
            <person name="Fujiyama A."/>
            <person name="Fukuzawa H."/>
            <person name="Galik B."/>
            <person name="Grimanelli D."/>
            <person name="Grimwood J."/>
            <person name="Grossniklaus U."/>
            <person name="Hamada T."/>
            <person name="Haseloff J."/>
            <person name="Hetherington A.J."/>
            <person name="Higo A."/>
            <person name="Hirakawa Y."/>
            <person name="Hundley H.N."/>
            <person name="Ikeda Y."/>
            <person name="Inoue K."/>
            <person name="Inoue S.I."/>
            <person name="Ishida S."/>
            <person name="Jia Q."/>
            <person name="Kakita M."/>
            <person name="Kanazawa T."/>
            <person name="Kawai Y."/>
            <person name="Kawashima T."/>
            <person name="Kennedy M."/>
            <person name="Kinose K."/>
            <person name="Kinoshita T."/>
            <person name="Kohara Y."/>
            <person name="Koide E."/>
            <person name="Komatsu K."/>
            <person name="Kopischke S."/>
            <person name="Kubo M."/>
            <person name="Kyozuka J."/>
            <person name="Lagercrantz U."/>
            <person name="Lin S.S."/>
            <person name="Lindquist E."/>
            <person name="Lipzen A.M."/>
            <person name="Lu C.W."/>
            <person name="De Luna E."/>
            <person name="Martienssen R.A."/>
            <person name="Minamino N."/>
            <person name="Mizutani M."/>
            <person name="Mizutani M."/>
            <person name="Mochizuki N."/>
            <person name="Monte I."/>
            <person name="Mosher R."/>
            <person name="Nagasaki H."/>
            <person name="Nakagami H."/>
            <person name="Naramoto S."/>
            <person name="Nishitani K."/>
            <person name="Ohtani M."/>
            <person name="Okamoto T."/>
            <person name="Okumura M."/>
            <person name="Phillips J."/>
            <person name="Pollak B."/>
            <person name="Reinders A."/>
            <person name="Rovekamp M."/>
            <person name="Sano R."/>
            <person name="Sawa S."/>
            <person name="Schmid M.W."/>
            <person name="Shirakawa M."/>
            <person name="Solano R."/>
            <person name="Spunde A."/>
            <person name="Suetsugu N."/>
            <person name="Sugano S."/>
            <person name="Sugiyama A."/>
            <person name="Sun R."/>
            <person name="Suzuki Y."/>
            <person name="Takenaka M."/>
            <person name="Takezawa D."/>
            <person name="Tomogane H."/>
            <person name="Tsuzuki M."/>
            <person name="Ueda T."/>
            <person name="Umeda M."/>
            <person name="Ward J.M."/>
            <person name="Watanabe Y."/>
            <person name="Yazaki K."/>
            <person name="Yokoyama R."/>
            <person name="Yoshitake Y."/>
            <person name="Yotsui I."/>
            <person name="Zachgo S."/>
            <person name="Schmutz J."/>
        </authorList>
    </citation>
    <scope>NUCLEOTIDE SEQUENCE [LARGE SCALE GENOMIC DNA]</scope>
    <source>
        <strain evidence="18">Tak-1</strain>
    </source>
</reference>
<dbReference type="FunFam" id="1.10.510.10:FF:000384">
    <property type="entry name" value="G-type lectin S-receptor-like serine/threonine-protein kinase"/>
    <property type="match status" value="1"/>
</dbReference>
<evidence type="ECO:0000256" key="2">
    <source>
        <dbReference type="ARBA" id="ARBA00022614"/>
    </source>
</evidence>
<evidence type="ECO:0000256" key="10">
    <source>
        <dbReference type="ARBA" id="ARBA00022989"/>
    </source>
</evidence>
<keyword evidence="6" id="KW-0677">Repeat</keyword>
<dbReference type="Gene3D" id="1.10.510.10">
    <property type="entry name" value="Transferase(Phosphotransferase) domain 1"/>
    <property type="match status" value="1"/>
</dbReference>
<keyword evidence="7 13" id="KW-0547">Nucleotide-binding</keyword>
<sequence>MCWAGILSGVLLSNLILSPVLSQSTGTSPEDICPSWSRDIWQLMAGSVLCQFSLKILKMNENENFPMKLASRSRRFLARILSGVLLYNLILSPVVSQSTEGSTQGFISISCGGLSGVDPITSLQWITDETHLQSFESLSQEKVIITADVYYNESSPSVPNDAQLKTALVFLPIQNLTRSKFCYNLPNAFNATEGSRNYLLRAMFPSQNLTLNGNALSGIATRFYFTVDSTYITTIELLPSMPQTIELVVSSLDDKFYVCLVPLEDKKSSMPAISTLELRPFNPDTYGRTGQSTDKQHEIARLSYLMLVDRLDFGGILDNESPPLRYPADPFDRIWSSPRIPEGAEFDSYNSTEDANLDYGGDNVRFPIAVMRSIWRGKKLSSIINFDVDVKSARAVRPLPTLWIQMLFSNVVHGDANPDQTAVLIDGDQSWFWKLFKVPGSPGFFQLLSNDQVIRSDWFTLRIGPNGTTEAPVLLNAAEIHGEFAAVSVRTSKLDVDAVRKVYTETALSSVDTAGDPCLPVPWDWLVCSIELPPTITQINLTGEGVSGVLPNELGNLSQLTILDLSENNYSDSFPDSLGRIRTLRELNLRHNKLSGELPLFSPKSLDNLEMLSLSSNMFNGTLISLMGALDESIQNLDLSNNKFVGPVPGNIEMLKNLENLDMSNNQLSSELAVNFTKLRNLKNLNLSLNNLNGTVPDSIWNSSNLQFVNLRNNSFVELNLTTWYNKVAENKSLDARPIQLRLAGNQIHSIISPSLQTLESLIVAPPSLSKQLLSIQSSQTFILLGDNPWCLNDTEGVNLKFIKKYMCRSDEHENFWPSPSKDGVQTGVVIAVGVVSGIFVLLMSCLVIFFTWKMRRSSRELQQLKEDLAKDNVKSPFFSYQELKTATNNFSSSNELGKGGFGTVFKAVLADGSVVAVKRLTPTKQSPSDFLKEMVNIMGIKHKHLIQLKGCCVKENQERMLIYEYAENKSLAEALFDSGPQCVTFLNWKQRYNICLGIARGLAYLHEGLQPGMIHRDIKPENILLDKNYNAKIADFGLVRPANDSNDTQFTMNIGGTRGYFSPEYALEGVVSEKLDVYSFGVVLLEIVAGRRCIDLTLPQEQSILRSWAITLYTEGKVLNLVDKRLEGDYDEEEVLLVVNMALSCLQADPKKRATMSQLVNELLKNANASVAVDIVNELKSQTVYLCSIPEDEHYVDTYAGSQGVQGESVELALLSSFAIDSQVSDMVPR</sequence>
<dbReference type="Gene3D" id="3.30.200.20">
    <property type="entry name" value="Phosphorylase Kinase, domain 1"/>
    <property type="match status" value="1"/>
</dbReference>
<dbReference type="InterPro" id="IPR008271">
    <property type="entry name" value="Ser/Thr_kinase_AS"/>
</dbReference>
<dbReference type="OrthoDB" id="547665at2759"/>
<gene>
    <name evidence="17" type="ORF">MARPO_0056s0144</name>
</gene>
<dbReference type="SMART" id="SM00365">
    <property type="entry name" value="LRR_SD22"/>
    <property type="match status" value="2"/>
</dbReference>
<dbReference type="SUPFAM" id="SSF56112">
    <property type="entry name" value="Protein kinase-like (PK-like)"/>
    <property type="match status" value="1"/>
</dbReference>
<dbReference type="GO" id="GO:0005524">
    <property type="term" value="F:ATP binding"/>
    <property type="evidence" value="ECO:0007669"/>
    <property type="project" value="UniProtKB-UniRule"/>
</dbReference>
<evidence type="ECO:0000313" key="18">
    <source>
        <dbReference type="Proteomes" id="UP000244005"/>
    </source>
</evidence>
<name>A0A2R6WV29_MARPO</name>
<keyword evidence="10 14" id="KW-1133">Transmembrane helix</keyword>
<dbReference type="EMBL" id="KZ772728">
    <property type="protein sequence ID" value="PTQ37707.1"/>
    <property type="molecule type" value="Genomic_DNA"/>
</dbReference>
<protein>
    <recommendedName>
        <fullName evidence="16">Protein kinase domain-containing protein</fullName>
    </recommendedName>
</protein>
<feature type="chain" id="PRO_5044069777" description="Protein kinase domain-containing protein" evidence="15">
    <location>
        <begin position="23"/>
        <end position="1231"/>
    </location>
</feature>
<dbReference type="Gramene" id="Mp6g16340.1">
    <property type="protein sequence ID" value="Mp6g16340.1.cds"/>
    <property type="gene ID" value="Mp6g16340"/>
</dbReference>
<dbReference type="SMART" id="SM00220">
    <property type="entry name" value="S_TKc"/>
    <property type="match status" value="1"/>
</dbReference>
<dbReference type="PROSITE" id="PS00108">
    <property type="entry name" value="PROTEIN_KINASE_ST"/>
    <property type="match status" value="1"/>
</dbReference>
<dbReference type="Gene3D" id="3.80.10.10">
    <property type="entry name" value="Ribonuclease Inhibitor"/>
    <property type="match status" value="2"/>
</dbReference>
<evidence type="ECO:0000256" key="7">
    <source>
        <dbReference type="ARBA" id="ARBA00022741"/>
    </source>
</evidence>
<keyword evidence="9 13" id="KW-0067">ATP-binding</keyword>
<evidence type="ECO:0000256" key="6">
    <source>
        <dbReference type="ARBA" id="ARBA00022737"/>
    </source>
</evidence>
<dbReference type="InterPro" id="IPR000719">
    <property type="entry name" value="Prot_kinase_dom"/>
</dbReference>
<proteinExistence type="predicted"/>
<evidence type="ECO:0000256" key="9">
    <source>
        <dbReference type="ARBA" id="ARBA00022840"/>
    </source>
</evidence>
<keyword evidence="12" id="KW-0325">Glycoprotein</keyword>
<dbReference type="PANTHER" id="PTHR45631">
    <property type="entry name" value="OS07G0107800 PROTEIN-RELATED"/>
    <property type="match status" value="1"/>
</dbReference>
<evidence type="ECO:0000259" key="16">
    <source>
        <dbReference type="PROSITE" id="PS50011"/>
    </source>
</evidence>
<dbReference type="PROSITE" id="PS00107">
    <property type="entry name" value="PROTEIN_KINASE_ATP"/>
    <property type="match status" value="1"/>
</dbReference>
<evidence type="ECO:0000256" key="12">
    <source>
        <dbReference type="ARBA" id="ARBA00023180"/>
    </source>
</evidence>
<evidence type="ECO:0000256" key="15">
    <source>
        <dbReference type="SAM" id="SignalP"/>
    </source>
</evidence>
<evidence type="ECO:0000256" key="8">
    <source>
        <dbReference type="ARBA" id="ARBA00022777"/>
    </source>
</evidence>
<dbReference type="InterPro" id="IPR017441">
    <property type="entry name" value="Protein_kinase_ATP_BS"/>
</dbReference>
<dbReference type="GO" id="GO:0016020">
    <property type="term" value="C:membrane"/>
    <property type="evidence" value="ECO:0007669"/>
    <property type="project" value="UniProtKB-SubCell"/>
</dbReference>
<organism evidence="17 18">
    <name type="scientific">Marchantia polymorpha</name>
    <name type="common">Common liverwort</name>
    <name type="synonym">Marchantia aquatica</name>
    <dbReference type="NCBI Taxonomy" id="3197"/>
    <lineage>
        <taxon>Eukaryota</taxon>
        <taxon>Viridiplantae</taxon>
        <taxon>Streptophyta</taxon>
        <taxon>Embryophyta</taxon>
        <taxon>Marchantiophyta</taxon>
        <taxon>Marchantiopsida</taxon>
        <taxon>Marchantiidae</taxon>
        <taxon>Marchantiales</taxon>
        <taxon>Marchantiaceae</taxon>
        <taxon>Marchantia</taxon>
    </lineage>
</organism>
<dbReference type="GO" id="GO:0004672">
    <property type="term" value="F:protein kinase activity"/>
    <property type="evidence" value="ECO:0000318"/>
    <property type="project" value="GO_Central"/>
</dbReference>
<dbReference type="Proteomes" id="UP000244005">
    <property type="component" value="Unassembled WGS sequence"/>
</dbReference>
<comment type="subcellular location">
    <subcellularLocation>
        <location evidence="1">Membrane</location>
        <topology evidence="1">Single-pass membrane protein</topology>
    </subcellularLocation>
</comment>
<keyword evidence="5 15" id="KW-0732">Signal</keyword>
<dbReference type="EMBL" id="KZ772728">
    <property type="protein sequence ID" value="PTQ37703.1"/>
    <property type="molecule type" value="Genomic_DNA"/>
</dbReference>
<dbReference type="PANTHER" id="PTHR45631:SF68">
    <property type="entry name" value="REPEAT FAMILY PROTEIN, PUTATIVE, EXPRESSED-RELATED"/>
    <property type="match status" value="1"/>
</dbReference>
<keyword evidence="4 14" id="KW-0812">Transmembrane</keyword>
<keyword evidence="8" id="KW-0418">Kinase</keyword>
<evidence type="ECO:0000256" key="3">
    <source>
        <dbReference type="ARBA" id="ARBA00022679"/>
    </source>
</evidence>
<keyword evidence="11 14" id="KW-0472">Membrane</keyword>
<dbReference type="InterPro" id="IPR001611">
    <property type="entry name" value="Leu-rich_rpt"/>
</dbReference>
<evidence type="ECO:0000256" key="1">
    <source>
        <dbReference type="ARBA" id="ARBA00004167"/>
    </source>
</evidence>
<dbReference type="FunFam" id="3.80.10.10:FF:000041">
    <property type="entry name" value="LRR receptor-like serine/threonine-protein kinase ERECTA"/>
    <property type="match status" value="1"/>
</dbReference>
<dbReference type="Pfam" id="PF00560">
    <property type="entry name" value="LRR_1"/>
    <property type="match status" value="5"/>
</dbReference>
<feature type="transmembrane region" description="Helical" evidence="14">
    <location>
        <begin position="829"/>
        <end position="853"/>
    </location>
</feature>
<dbReference type="SUPFAM" id="SSF52058">
    <property type="entry name" value="L domain-like"/>
    <property type="match status" value="1"/>
</dbReference>
<keyword evidence="18" id="KW-1185">Reference proteome</keyword>
<dbReference type="EMBL" id="KZ772728">
    <property type="protein sequence ID" value="PTQ37704.1"/>
    <property type="molecule type" value="Genomic_DNA"/>
</dbReference>
<dbReference type="InterPro" id="IPR011009">
    <property type="entry name" value="Kinase-like_dom_sf"/>
</dbReference>
<reference evidence="17" key="2">
    <citation type="submission" date="2017-12" db="EMBL/GenBank/DDBJ databases">
        <title>WGS assembly of Marchantia polymorpha.</title>
        <authorList>
            <person name="Bowman J.L."/>
            <person name="Kohchi T."/>
            <person name="Yamato K.T."/>
            <person name="Jenkins J."/>
            <person name="Shu S."/>
            <person name="Ishizaki K."/>
            <person name="Yamaoka S."/>
            <person name="Nishihama R."/>
            <person name="Nakamura Y."/>
            <person name="Berger F."/>
            <person name="Adam C."/>
            <person name="Aki S.S."/>
            <person name="Althoff F."/>
            <person name="Araki T."/>
            <person name="Arteaga-Vazquez M.A."/>
            <person name="Balasubrmanian S."/>
            <person name="Bauer D."/>
            <person name="Boehm C.R."/>
            <person name="Briginshaw L."/>
            <person name="Caballero-Perez J."/>
            <person name="Catarino B."/>
            <person name="Chen F."/>
            <person name="Chiyoda S."/>
            <person name="Chovatia M."/>
            <person name="Davies K.M."/>
            <person name="Delmans M."/>
            <person name="Demura T."/>
            <person name="Dierschke T."/>
            <person name="Dolan L."/>
            <person name="Dorantes-Acosta A.E."/>
            <person name="Eklund D.M."/>
            <person name="Florent S.N."/>
            <person name="Flores-Sandoval E."/>
            <person name="Fujiyama A."/>
            <person name="Fukuzawa H."/>
            <person name="Galik B."/>
            <person name="Grimanelli D."/>
            <person name="Grimwood J."/>
            <person name="Grossniklaus U."/>
            <person name="Hamada T."/>
            <person name="Haseloff J."/>
            <person name="Hetherington A.J."/>
            <person name="Higo A."/>
            <person name="Hirakawa Y."/>
            <person name="Hundley H.N."/>
            <person name="Ikeda Y."/>
            <person name="Inoue K."/>
            <person name="Inoue S."/>
            <person name="Ishida S."/>
            <person name="Jia Q."/>
            <person name="Kakita M."/>
            <person name="Kanazawa T."/>
            <person name="Kawai Y."/>
            <person name="Kawashima T."/>
            <person name="Kennedy M."/>
            <person name="Kinose K."/>
            <person name="Kinoshita T."/>
            <person name="Kohara Y."/>
            <person name="Koide E."/>
            <person name="Komatsu K."/>
            <person name="Kopischke S."/>
            <person name="Kubo M."/>
            <person name="Kyozuka J."/>
            <person name="Lagercrantz U."/>
            <person name="Lin S.S."/>
            <person name="Lindquist E."/>
            <person name="Lipzen A.M."/>
            <person name="Lu C."/>
            <person name="Luna E.D."/>
            <person name="Martienssen R.A."/>
            <person name="Minamino N."/>
            <person name="Mizutani M."/>
            <person name="Mizutani M."/>
            <person name="Mochizuki N."/>
            <person name="Monte I."/>
            <person name="Mosher R."/>
            <person name="Nagasaki H."/>
            <person name="Nakagami H."/>
            <person name="Naramoto S."/>
            <person name="Nishitani K."/>
            <person name="Ohtani M."/>
            <person name="Okamoto T."/>
            <person name="Okumura M."/>
            <person name="Phillips J."/>
            <person name="Pollak B."/>
            <person name="Reinders A."/>
            <person name="Roevekamp M."/>
            <person name="Sano R."/>
            <person name="Sawa S."/>
            <person name="Schmid M.W."/>
            <person name="Shirakawa M."/>
            <person name="Solano R."/>
            <person name="Spunde A."/>
            <person name="Suetsugu N."/>
            <person name="Sugano S."/>
            <person name="Sugiyama A."/>
            <person name="Sun R."/>
            <person name="Suzuki Y."/>
            <person name="Takenaka M."/>
            <person name="Takezawa D."/>
            <person name="Tomogane H."/>
            <person name="Tsuzuki M."/>
            <person name="Ueda T."/>
            <person name="Umeda M."/>
            <person name="Ward J.M."/>
            <person name="Watanabe Y."/>
            <person name="Yazaki K."/>
            <person name="Yokoyama R."/>
            <person name="Yoshitake Y."/>
            <person name="Yotsui I."/>
            <person name="Zachgo S."/>
            <person name="Schmutz J."/>
        </authorList>
    </citation>
    <scope>NUCLEOTIDE SEQUENCE [LARGE SCALE GENOMIC DNA]</scope>
    <source>
        <strain evidence="17">Tak-1</strain>
    </source>
</reference>
<evidence type="ECO:0000256" key="5">
    <source>
        <dbReference type="ARBA" id="ARBA00022729"/>
    </source>
</evidence>
<dbReference type="InterPro" id="IPR032675">
    <property type="entry name" value="LRR_dom_sf"/>
</dbReference>
<dbReference type="AlphaFoldDB" id="A0A2R6WV29"/>
<feature type="signal peptide" evidence="15">
    <location>
        <begin position="1"/>
        <end position="22"/>
    </location>
</feature>
<evidence type="ECO:0000256" key="13">
    <source>
        <dbReference type="PROSITE-ProRule" id="PRU10141"/>
    </source>
</evidence>
<evidence type="ECO:0000313" key="17">
    <source>
        <dbReference type="EMBL" id="PTQ37707.1"/>
    </source>
</evidence>
<evidence type="ECO:0000256" key="14">
    <source>
        <dbReference type="SAM" id="Phobius"/>
    </source>
</evidence>
<keyword evidence="3" id="KW-0808">Transferase</keyword>
<dbReference type="CDD" id="cd14066">
    <property type="entry name" value="STKc_IRAK"/>
    <property type="match status" value="1"/>
</dbReference>
<dbReference type="GO" id="GO:0045088">
    <property type="term" value="P:regulation of innate immune response"/>
    <property type="evidence" value="ECO:0000318"/>
    <property type="project" value="GO_Central"/>
</dbReference>
<feature type="domain" description="Protein kinase" evidence="16">
    <location>
        <begin position="891"/>
        <end position="1165"/>
    </location>
</feature>
<keyword evidence="2" id="KW-0433">Leucine-rich repeat</keyword>
<evidence type="ECO:0000256" key="11">
    <source>
        <dbReference type="ARBA" id="ARBA00023136"/>
    </source>
</evidence>
<accession>A0A2R6WV29</accession>
<dbReference type="PROSITE" id="PS50011">
    <property type="entry name" value="PROTEIN_KINASE_DOM"/>
    <property type="match status" value="1"/>
</dbReference>
<dbReference type="Pfam" id="PF12819">
    <property type="entry name" value="Malectin_like"/>
    <property type="match status" value="1"/>
</dbReference>
<dbReference type="InterPro" id="IPR024788">
    <property type="entry name" value="Malectin-like_Carb-bd_dom"/>
</dbReference>
<dbReference type="Pfam" id="PF00069">
    <property type="entry name" value="Pkinase"/>
    <property type="match status" value="1"/>
</dbReference>
<evidence type="ECO:0000256" key="4">
    <source>
        <dbReference type="ARBA" id="ARBA00022692"/>
    </source>
</evidence>